<accession>A0ABS0CDE2</accession>
<dbReference type="InterPro" id="IPR036390">
    <property type="entry name" value="WH_DNA-bd_sf"/>
</dbReference>
<dbReference type="Gene3D" id="3.30.450.40">
    <property type="match status" value="1"/>
</dbReference>
<evidence type="ECO:0000256" key="1">
    <source>
        <dbReference type="ARBA" id="ARBA00023015"/>
    </source>
</evidence>
<dbReference type="PANTHER" id="PTHR30136">
    <property type="entry name" value="HELIX-TURN-HELIX TRANSCRIPTIONAL REGULATOR, ICLR FAMILY"/>
    <property type="match status" value="1"/>
</dbReference>
<dbReference type="SUPFAM" id="SSF55781">
    <property type="entry name" value="GAF domain-like"/>
    <property type="match status" value="1"/>
</dbReference>
<dbReference type="PANTHER" id="PTHR30136:SF35">
    <property type="entry name" value="HTH-TYPE TRANSCRIPTIONAL REGULATOR RV1719"/>
    <property type="match status" value="1"/>
</dbReference>
<dbReference type="Gene3D" id="1.10.10.10">
    <property type="entry name" value="Winged helix-like DNA-binding domain superfamily/Winged helix DNA-binding domain"/>
    <property type="match status" value="1"/>
</dbReference>
<dbReference type="PROSITE" id="PS51077">
    <property type="entry name" value="HTH_ICLR"/>
    <property type="match status" value="1"/>
</dbReference>
<dbReference type="InterPro" id="IPR005471">
    <property type="entry name" value="Tscrpt_reg_IclR_N"/>
</dbReference>
<comment type="caution">
    <text evidence="4">The sequence shown here is derived from an EMBL/GenBank/DDBJ whole genome shotgun (WGS) entry which is preliminary data.</text>
</comment>
<dbReference type="SMART" id="SM00346">
    <property type="entry name" value="HTH_ICLR"/>
    <property type="match status" value="1"/>
</dbReference>
<keyword evidence="2" id="KW-0804">Transcription</keyword>
<reference evidence="4 5" key="1">
    <citation type="submission" date="2020-10" db="EMBL/GenBank/DDBJ databases">
        <title>Identification of Nocardia species via Next-generation sequencing and recognition of intraspecies genetic diversity.</title>
        <authorList>
            <person name="Li P."/>
            <person name="Li P."/>
            <person name="Lu B."/>
        </authorList>
    </citation>
    <scope>NUCLEOTIDE SEQUENCE [LARGE SCALE GENOMIC DNA]</scope>
    <source>
        <strain evidence="4 5">N-11</strain>
    </source>
</reference>
<dbReference type="InterPro" id="IPR029016">
    <property type="entry name" value="GAF-like_dom_sf"/>
</dbReference>
<dbReference type="InterPro" id="IPR036388">
    <property type="entry name" value="WH-like_DNA-bd_sf"/>
</dbReference>
<dbReference type="Proteomes" id="UP000807309">
    <property type="component" value="Unassembled WGS sequence"/>
</dbReference>
<dbReference type="InterPro" id="IPR050707">
    <property type="entry name" value="HTH_MetabolicPath_Reg"/>
</dbReference>
<dbReference type="Pfam" id="PF09339">
    <property type="entry name" value="HTH_IclR"/>
    <property type="match status" value="1"/>
</dbReference>
<organism evidence="4 5">
    <name type="scientific">Nocardia abscessus</name>
    <dbReference type="NCBI Taxonomy" id="120957"/>
    <lineage>
        <taxon>Bacteria</taxon>
        <taxon>Bacillati</taxon>
        <taxon>Actinomycetota</taxon>
        <taxon>Actinomycetes</taxon>
        <taxon>Mycobacteriales</taxon>
        <taxon>Nocardiaceae</taxon>
        <taxon>Nocardia</taxon>
    </lineage>
</organism>
<dbReference type="SUPFAM" id="SSF46785">
    <property type="entry name" value="Winged helix' DNA-binding domain"/>
    <property type="match status" value="1"/>
</dbReference>
<keyword evidence="1" id="KW-0805">Transcription regulation</keyword>
<protein>
    <submittedName>
        <fullName evidence="4">Helix-turn-helix domain-containing protein</fullName>
    </submittedName>
</protein>
<evidence type="ECO:0000259" key="3">
    <source>
        <dbReference type="PROSITE" id="PS51077"/>
    </source>
</evidence>
<evidence type="ECO:0000313" key="5">
    <source>
        <dbReference type="Proteomes" id="UP000807309"/>
    </source>
</evidence>
<evidence type="ECO:0000256" key="2">
    <source>
        <dbReference type="ARBA" id="ARBA00023163"/>
    </source>
</evidence>
<keyword evidence="5" id="KW-1185">Reference proteome</keyword>
<feature type="domain" description="HTH iclR-type" evidence="3">
    <location>
        <begin position="6"/>
        <end position="69"/>
    </location>
</feature>
<evidence type="ECO:0000313" key="4">
    <source>
        <dbReference type="EMBL" id="MBF6228375.1"/>
    </source>
</evidence>
<name>A0ABS0CDE2_9NOCA</name>
<sequence>MVGRRSAPTARVVQVLDFFVEQRGKRFGLSELARELDLAKPTCLGILTELTSGGYLMRDADTRTYGLGPALIAAGRVAQDSFAISALARVELEKLSARYHTTCTASAVVGEQIMVLESTGPGLVKVGAAYHFAPPVGLMYVLWDTDAAFDAWLAKPPAVPLRQDEARLRQVVAECRERGFLVESMTTAGRRLYSLLAGVADRDLPPELRELVGELVTSLGERVYLGSDLRPRKEHAVSLLAAPTYDGDGRQNMVLTMYVGRSVTGAEIARRGSALIAAADAVTANSGGHKPLTNNRNVF</sequence>
<gene>
    <name evidence="4" type="ORF">IU470_25100</name>
</gene>
<proteinExistence type="predicted"/>
<dbReference type="EMBL" id="JADLRE010000021">
    <property type="protein sequence ID" value="MBF6228375.1"/>
    <property type="molecule type" value="Genomic_DNA"/>
</dbReference>
<dbReference type="RefSeq" id="WP_195035276.1">
    <property type="nucleotide sequence ID" value="NZ_JADLRE010000021.1"/>
</dbReference>